<gene>
    <name evidence="3" type="ORF">METZ01_LOCUS168496</name>
</gene>
<dbReference type="FunFam" id="3.40.309.10:FF:000009">
    <property type="entry name" value="Aldehyde dehydrogenase A"/>
    <property type="match status" value="1"/>
</dbReference>
<protein>
    <recommendedName>
        <fullName evidence="2">Aldehyde dehydrogenase domain-containing protein</fullName>
    </recommendedName>
</protein>
<reference evidence="3" key="1">
    <citation type="submission" date="2018-05" db="EMBL/GenBank/DDBJ databases">
        <authorList>
            <person name="Lanie J.A."/>
            <person name="Ng W.-L."/>
            <person name="Kazmierczak K.M."/>
            <person name="Andrzejewski T.M."/>
            <person name="Davidsen T.M."/>
            <person name="Wayne K.J."/>
            <person name="Tettelin H."/>
            <person name="Glass J.I."/>
            <person name="Rusch D."/>
            <person name="Podicherti R."/>
            <person name="Tsui H.-C.T."/>
            <person name="Winkler M.E."/>
        </authorList>
    </citation>
    <scope>NUCLEOTIDE SEQUENCE</scope>
</reference>
<dbReference type="InterPro" id="IPR015590">
    <property type="entry name" value="Aldehyde_DH_dom"/>
</dbReference>
<dbReference type="InterPro" id="IPR029510">
    <property type="entry name" value="Ald_DH_CS_GLU"/>
</dbReference>
<dbReference type="CDD" id="cd07102">
    <property type="entry name" value="ALDH_EDX86601"/>
    <property type="match status" value="1"/>
</dbReference>
<dbReference type="InterPro" id="IPR016161">
    <property type="entry name" value="Ald_DH/histidinol_DH"/>
</dbReference>
<dbReference type="Gene3D" id="3.40.309.10">
    <property type="entry name" value="Aldehyde Dehydrogenase, Chain A, domain 2"/>
    <property type="match status" value="1"/>
</dbReference>
<sequence length="458" mass="50310">VPLDVINPYDQSLVCRVEFDEGDRLETKLASAHAAYNHWQQVPIENRIASVQVGLSRFREKSTLIARDVSQQMGKPIAQAQREVETVFERANYMVSIAEKTLAPEVLPSLDGFERRIEHVPLGVVLNVAAWNYPLIIPVNVIVPALLAGNVVLLKHSAKTPLSGEAFADAFGELEIPDLVTNLVLNHEETARVIADPRVAHVSFTGSVEGGASVYHEAAKRFIDAGLELGGKDPAYVAKDADVAFAAASTVDGACYNAGQCCCAVERVYVHRYHLQEYLERAQQALEEYRLGDPLDEDTTLGPLASRGAVEVLERQVAEAIRAGGKLLTGGTRVTGQAGNFFRPTLLSDVPNETLVMQEESFGPIVPVLGVENDEEALLRMRETRFGLTASVWTADRDRAERFSQSLNAGTVFQNRCDYADPALPWTGFGDSGKGSTLSRYGYYHLTRRKSLHFRTKI</sequence>
<dbReference type="SUPFAM" id="SSF53720">
    <property type="entry name" value="ALDH-like"/>
    <property type="match status" value="1"/>
</dbReference>
<dbReference type="Gene3D" id="3.40.605.10">
    <property type="entry name" value="Aldehyde Dehydrogenase, Chain A, domain 1"/>
    <property type="match status" value="1"/>
</dbReference>
<organism evidence="3">
    <name type="scientific">marine metagenome</name>
    <dbReference type="NCBI Taxonomy" id="408172"/>
    <lineage>
        <taxon>unclassified sequences</taxon>
        <taxon>metagenomes</taxon>
        <taxon>ecological metagenomes</taxon>
    </lineage>
</organism>
<feature type="domain" description="Aldehyde dehydrogenase" evidence="2">
    <location>
        <begin position="3"/>
        <end position="451"/>
    </location>
</feature>
<dbReference type="PROSITE" id="PS00687">
    <property type="entry name" value="ALDEHYDE_DEHYDR_GLU"/>
    <property type="match status" value="1"/>
</dbReference>
<dbReference type="AlphaFoldDB" id="A0A382BQG3"/>
<dbReference type="InterPro" id="IPR016163">
    <property type="entry name" value="Ald_DH_C"/>
</dbReference>
<evidence type="ECO:0000256" key="1">
    <source>
        <dbReference type="ARBA" id="ARBA00023002"/>
    </source>
</evidence>
<keyword evidence="1" id="KW-0560">Oxidoreductase</keyword>
<name>A0A382BQG3_9ZZZZ</name>
<evidence type="ECO:0000313" key="3">
    <source>
        <dbReference type="EMBL" id="SVB15642.1"/>
    </source>
</evidence>
<feature type="non-terminal residue" evidence="3">
    <location>
        <position position="1"/>
    </location>
</feature>
<dbReference type="InterPro" id="IPR016162">
    <property type="entry name" value="Ald_DH_N"/>
</dbReference>
<dbReference type="Pfam" id="PF00171">
    <property type="entry name" value="Aldedh"/>
    <property type="match status" value="1"/>
</dbReference>
<dbReference type="PANTHER" id="PTHR11699">
    <property type="entry name" value="ALDEHYDE DEHYDROGENASE-RELATED"/>
    <property type="match status" value="1"/>
</dbReference>
<dbReference type="EMBL" id="UINC01030747">
    <property type="protein sequence ID" value="SVB15642.1"/>
    <property type="molecule type" value="Genomic_DNA"/>
</dbReference>
<proteinExistence type="predicted"/>
<evidence type="ECO:0000259" key="2">
    <source>
        <dbReference type="Pfam" id="PF00171"/>
    </source>
</evidence>
<accession>A0A382BQG3</accession>
<dbReference type="GO" id="GO:0016620">
    <property type="term" value="F:oxidoreductase activity, acting on the aldehyde or oxo group of donors, NAD or NADP as acceptor"/>
    <property type="evidence" value="ECO:0007669"/>
    <property type="project" value="InterPro"/>
</dbReference>